<evidence type="ECO:0000313" key="8">
    <source>
        <dbReference type="EMBL" id="JAG81098.1"/>
    </source>
</evidence>
<evidence type="ECO:0000259" key="7">
    <source>
        <dbReference type="PROSITE" id="PS50279"/>
    </source>
</evidence>
<keyword evidence="4" id="KW-0722">Serine protease inhibitor</keyword>
<keyword evidence="6" id="KW-0732">Signal</keyword>
<dbReference type="InterPro" id="IPR036880">
    <property type="entry name" value="Kunitz_BPTI_sf"/>
</dbReference>
<evidence type="ECO:0000256" key="6">
    <source>
        <dbReference type="SAM" id="SignalP"/>
    </source>
</evidence>
<gene>
    <name evidence="8" type="primary">KC1</name>
    <name evidence="8" type="ORF">g.8083</name>
</gene>
<dbReference type="AlphaFoldDB" id="A0A0C9RUN8"/>
<dbReference type="CDD" id="cd00109">
    <property type="entry name" value="Kunitz-type"/>
    <property type="match status" value="1"/>
</dbReference>
<dbReference type="PANTHER" id="PTHR10083:SF217">
    <property type="entry name" value="BOOPHILIN-H2"/>
    <property type="match status" value="1"/>
</dbReference>
<sequence length="100" mass="11341">IYNSVTRLRTVVMRFIYITTVVLLLLTTLVAAQDSSCPGKPPTQLCLKPMNVGTRGRSCRPRQMWYFNERAQKCERLKYLGCGGNENRFCTLSGCQNSCI</sequence>
<protein>
    <submittedName>
        <fullName evidence="8">KC1 protein</fullName>
    </submittedName>
</protein>
<evidence type="ECO:0000256" key="3">
    <source>
        <dbReference type="ARBA" id="ARBA00022690"/>
    </source>
</evidence>
<evidence type="ECO:0000256" key="4">
    <source>
        <dbReference type="ARBA" id="ARBA00022900"/>
    </source>
</evidence>
<dbReference type="SMART" id="SM00131">
    <property type="entry name" value="KU"/>
    <property type="match status" value="1"/>
</dbReference>
<reference evidence="8" key="1">
    <citation type="submission" date="2015-01" db="EMBL/GenBank/DDBJ databases">
        <title>Transcriptome Assembly of Fopius arisanus.</title>
        <authorList>
            <person name="Geib S."/>
        </authorList>
    </citation>
    <scope>NUCLEOTIDE SEQUENCE</scope>
</reference>
<dbReference type="GO" id="GO:0004867">
    <property type="term" value="F:serine-type endopeptidase inhibitor activity"/>
    <property type="evidence" value="ECO:0007669"/>
    <property type="project" value="UniProtKB-KW"/>
</dbReference>
<dbReference type="InterPro" id="IPR002223">
    <property type="entry name" value="Kunitz_BPTI"/>
</dbReference>
<dbReference type="PANTHER" id="PTHR10083">
    <property type="entry name" value="KUNITZ-TYPE PROTEASE INHIBITOR-RELATED"/>
    <property type="match status" value="1"/>
</dbReference>
<proteinExistence type="predicted"/>
<evidence type="ECO:0000256" key="5">
    <source>
        <dbReference type="ARBA" id="ARBA00023157"/>
    </source>
</evidence>
<evidence type="ECO:0000256" key="2">
    <source>
        <dbReference type="ARBA" id="ARBA00022525"/>
    </source>
</evidence>
<dbReference type="InterPro" id="IPR050098">
    <property type="entry name" value="TFPI/VKTCI-like"/>
</dbReference>
<accession>A0A0C9RUN8</accession>
<feature type="domain" description="BPTI/Kunitz inhibitor" evidence="7">
    <location>
        <begin position="46"/>
        <end position="99"/>
    </location>
</feature>
<dbReference type="Gene3D" id="4.10.410.10">
    <property type="entry name" value="Pancreatic trypsin inhibitor Kunitz domain"/>
    <property type="match status" value="1"/>
</dbReference>
<organism evidence="8">
    <name type="scientific">Fopius arisanus</name>
    <dbReference type="NCBI Taxonomy" id="64838"/>
    <lineage>
        <taxon>Eukaryota</taxon>
        <taxon>Metazoa</taxon>
        <taxon>Ecdysozoa</taxon>
        <taxon>Arthropoda</taxon>
        <taxon>Hexapoda</taxon>
        <taxon>Insecta</taxon>
        <taxon>Pterygota</taxon>
        <taxon>Neoptera</taxon>
        <taxon>Endopterygota</taxon>
        <taxon>Hymenoptera</taxon>
        <taxon>Apocrita</taxon>
        <taxon>Ichneumonoidea</taxon>
        <taxon>Braconidae</taxon>
        <taxon>Opiinae</taxon>
        <taxon>Fopius</taxon>
    </lineage>
</organism>
<feature type="signal peptide" evidence="6">
    <location>
        <begin position="1"/>
        <end position="32"/>
    </location>
</feature>
<name>A0A0C9RUN8_9HYME</name>
<dbReference type="SUPFAM" id="SSF57362">
    <property type="entry name" value="BPTI-like"/>
    <property type="match status" value="1"/>
</dbReference>
<keyword evidence="5" id="KW-1015">Disulfide bond</keyword>
<dbReference type="GO" id="GO:0005615">
    <property type="term" value="C:extracellular space"/>
    <property type="evidence" value="ECO:0007669"/>
    <property type="project" value="TreeGrafter"/>
</dbReference>
<dbReference type="PROSITE" id="PS50279">
    <property type="entry name" value="BPTI_KUNITZ_2"/>
    <property type="match status" value="1"/>
</dbReference>
<feature type="non-terminal residue" evidence="8">
    <location>
        <position position="1"/>
    </location>
</feature>
<comment type="subcellular location">
    <subcellularLocation>
        <location evidence="1">Secreted</location>
    </subcellularLocation>
</comment>
<feature type="chain" id="PRO_5002212461" evidence="6">
    <location>
        <begin position="33"/>
        <end position="100"/>
    </location>
</feature>
<dbReference type="EMBL" id="GBYB01011331">
    <property type="protein sequence ID" value="JAG81098.1"/>
    <property type="molecule type" value="Transcribed_RNA"/>
</dbReference>
<evidence type="ECO:0000256" key="1">
    <source>
        <dbReference type="ARBA" id="ARBA00004613"/>
    </source>
</evidence>
<keyword evidence="3" id="KW-0646">Protease inhibitor</keyword>
<dbReference type="Pfam" id="PF00014">
    <property type="entry name" value="Kunitz_BPTI"/>
    <property type="match status" value="1"/>
</dbReference>
<keyword evidence="2" id="KW-0964">Secreted</keyword>